<reference evidence="2" key="3">
    <citation type="submission" date="2020-02" db="EMBL/GenBank/DDBJ databases">
        <authorList>
            <person name="Matsumoto Y."/>
            <person name="Motooka D."/>
            <person name="Nakamura S."/>
        </authorList>
    </citation>
    <scope>NUCLEOTIDE SEQUENCE</scope>
    <source>
        <strain evidence="2">JCM 16367</strain>
    </source>
</reference>
<evidence type="ECO:0000313" key="2">
    <source>
        <dbReference type="EMBL" id="BBY05019.1"/>
    </source>
</evidence>
<evidence type="ECO:0000313" key="5">
    <source>
        <dbReference type="Proteomes" id="UP000466894"/>
    </source>
</evidence>
<organism evidence="2 5">
    <name type="scientific">Mycobacterium noviomagense</name>
    <dbReference type="NCBI Taxonomy" id="459858"/>
    <lineage>
        <taxon>Bacteria</taxon>
        <taxon>Bacillati</taxon>
        <taxon>Actinomycetota</taxon>
        <taxon>Actinomycetes</taxon>
        <taxon>Mycobacteriales</taxon>
        <taxon>Mycobacteriaceae</taxon>
        <taxon>Mycobacterium</taxon>
    </lineage>
</organism>
<keyword evidence="1" id="KW-0812">Transmembrane</keyword>
<gene>
    <name evidence="3" type="ORF">BST37_22060</name>
    <name evidence="2" type="ORF">MNVI_03370</name>
</gene>
<evidence type="ECO:0000313" key="4">
    <source>
        <dbReference type="Proteomes" id="UP000192374"/>
    </source>
</evidence>
<protein>
    <submittedName>
        <fullName evidence="2">Uncharacterized protein</fullName>
    </submittedName>
</protein>
<dbReference type="EMBL" id="MVIC01000079">
    <property type="protein sequence ID" value="ORB10861.1"/>
    <property type="molecule type" value="Genomic_DNA"/>
</dbReference>
<accession>A0A7I7P8D2</accession>
<keyword evidence="1" id="KW-0472">Membrane</keyword>
<dbReference type="AlphaFoldDB" id="A0A7I7P8D2"/>
<dbReference type="Proteomes" id="UP000192374">
    <property type="component" value="Unassembled WGS sequence"/>
</dbReference>
<feature type="transmembrane region" description="Helical" evidence="1">
    <location>
        <begin position="21"/>
        <end position="45"/>
    </location>
</feature>
<feature type="transmembrane region" description="Helical" evidence="1">
    <location>
        <begin position="57"/>
        <end position="83"/>
    </location>
</feature>
<keyword evidence="1" id="KW-1133">Transmembrane helix</keyword>
<evidence type="ECO:0000256" key="1">
    <source>
        <dbReference type="SAM" id="Phobius"/>
    </source>
</evidence>
<reference evidence="2 5" key="2">
    <citation type="journal article" date="2019" name="Emerg. Microbes Infect.">
        <title>Comprehensive subspecies identification of 175 nontuberculous mycobacteria species based on 7547 genomic profiles.</title>
        <authorList>
            <person name="Matsumoto Y."/>
            <person name="Kinjo T."/>
            <person name="Motooka D."/>
            <person name="Nabeya D."/>
            <person name="Jung N."/>
            <person name="Uechi K."/>
            <person name="Horii T."/>
            <person name="Iida T."/>
            <person name="Fujita J."/>
            <person name="Nakamura S."/>
        </authorList>
    </citation>
    <scope>NUCLEOTIDE SEQUENCE [LARGE SCALE GENOMIC DNA]</scope>
    <source>
        <strain evidence="2 5">JCM 16367</strain>
    </source>
</reference>
<dbReference type="KEGG" id="mnv:MNVI_03370"/>
<reference evidence="3 4" key="1">
    <citation type="submission" date="2017-02" db="EMBL/GenBank/DDBJ databases">
        <title>The new phylogeny of genus Mycobacterium.</title>
        <authorList>
            <person name="Tortoli E."/>
            <person name="Trovato A."/>
            <person name="Cirillo D.M."/>
        </authorList>
    </citation>
    <scope>NUCLEOTIDE SEQUENCE [LARGE SCALE GENOMIC DNA]</scope>
    <source>
        <strain evidence="3 4">DSM 45145</strain>
    </source>
</reference>
<name>A0A7I7P8D2_9MYCO</name>
<dbReference type="Proteomes" id="UP000466894">
    <property type="component" value="Chromosome"/>
</dbReference>
<dbReference type="EMBL" id="AP022583">
    <property type="protein sequence ID" value="BBY05019.1"/>
    <property type="molecule type" value="Genomic_DNA"/>
</dbReference>
<keyword evidence="4" id="KW-1185">Reference proteome</keyword>
<sequence length="103" mass="11031">MPPQSRKQERAMRRQQAGLGYKLALGLTAVAAIVGGFVSMVIFHAPLFIGGRLGFLLGGWLIFLIYGGPGFAPFAALYLILWYNPPGTKVQEKPPTTSGGPVD</sequence>
<evidence type="ECO:0000313" key="3">
    <source>
        <dbReference type="EMBL" id="ORB10861.1"/>
    </source>
</evidence>
<proteinExistence type="predicted"/>